<sequence>MPSAGTYTILINPNSNATGNVTLKLYDVPPDSTGIMSIDGPDATLASASVGQNGSLTFSGTAGQRIYLSATNSTYPRSEGLNLYKPDASGNANTNNANIIYSNPWSTGSYTDTLTLPATGTYTIFLNPNGADTGSMTFHLVSVPADATGTISVGGSDTTLTTTVGQNGSLTFSGTAGQRIYLSAPNSTYPRSEGLNLYKPDASGNANTNNANIIYSSPWSTGSYSDTLTLPATGTYTIYLNPNGADTGSMTFHLISVPADATGTISIDGADATLTTTIGQNGSLTFSGTAGQRIYLSAPNSTYPRSEGLNFYKPDASGNANINSANIIYSSPWSTGSYTDTLTLPATGTYTIYLNPTGADTGSMTFHLISVPADATGTMSIDGADATLTTTAIGQNGSLTFSGTSGQRIYLSVPNSTYPRSEGVNLYKPDASGNANTNSGNIIYSNPWSTGSYTNTLTLPATGTYTIYLNPNGADTGSMTFHLTSVPADVTGTVTINGSAFTVTTTAEGQNASATFSGTSSQVATVHLTTNSIGNVTVTLKRPDNTALTSTTSSSSSFNLSPQTLPTTGTYTIYVDPSAANVGSISVSVTNP</sequence>
<reference evidence="2" key="1">
    <citation type="submission" date="2016-04" db="EMBL/GenBank/DDBJ databases">
        <authorList>
            <person name="Ray J."/>
            <person name="Price M."/>
            <person name="Deutschbauer A."/>
        </authorList>
    </citation>
    <scope>NUCLEOTIDE SEQUENCE [LARGE SCALE GENOMIC DNA]</scope>
    <source>
        <strain evidence="2">FW300-N2E2</strain>
    </source>
</reference>
<gene>
    <name evidence="1" type="ORF">TK06_10105</name>
</gene>
<name>A0A159ZUU3_PSEFL</name>
<reference evidence="1 2" key="2">
    <citation type="journal article" date="2018" name="Nature">
        <title>Mutant phenotypes for thousands of bacterial genes of unknown function.</title>
        <authorList>
            <person name="Price M.N."/>
            <person name="Wetmore K.M."/>
            <person name="Waters R.J."/>
            <person name="Callaghan M."/>
            <person name="Ray J."/>
            <person name="Liu H."/>
            <person name="Kuehl J.V."/>
            <person name="Melnyk R.A."/>
            <person name="Lamson J.S."/>
            <person name="Suh Y."/>
            <person name="Carlson H.K."/>
            <person name="Esquivel Z."/>
            <person name="Sadeeshkumar H."/>
            <person name="Chakraborty R."/>
            <person name="Zane G.M."/>
            <person name="Rubin B.E."/>
            <person name="Wall J.D."/>
            <person name="Visel A."/>
            <person name="Bristow J."/>
            <person name="Blow M.J."/>
            <person name="Arkin A.P."/>
            <person name="Deutschbauer A.M."/>
        </authorList>
    </citation>
    <scope>NUCLEOTIDE SEQUENCE [LARGE SCALE GENOMIC DNA]</scope>
    <source>
        <strain evidence="1 2">FW300-N2E2</strain>
    </source>
</reference>
<dbReference type="AlphaFoldDB" id="A0A159ZUU3"/>
<evidence type="ECO:0000313" key="2">
    <source>
        <dbReference type="Proteomes" id="UP000076083"/>
    </source>
</evidence>
<organism evidence="1 2">
    <name type="scientific">Pseudomonas fluorescens</name>
    <dbReference type="NCBI Taxonomy" id="294"/>
    <lineage>
        <taxon>Bacteria</taxon>
        <taxon>Pseudomonadati</taxon>
        <taxon>Pseudomonadota</taxon>
        <taxon>Gammaproteobacteria</taxon>
        <taxon>Pseudomonadales</taxon>
        <taxon>Pseudomonadaceae</taxon>
        <taxon>Pseudomonas</taxon>
    </lineage>
</organism>
<accession>A0A159ZUU3</accession>
<dbReference type="Proteomes" id="UP000076083">
    <property type="component" value="Chromosome"/>
</dbReference>
<protein>
    <submittedName>
        <fullName evidence="1">Uncharacterized protein</fullName>
    </submittedName>
</protein>
<dbReference type="Gene3D" id="2.60.120.380">
    <property type="match status" value="5"/>
</dbReference>
<dbReference type="EMBL" id="CP015225">
    <property type="protein sequence ID" value="AMZ71425.1"/>
    <property type="molecule type" value="Genomic_DNA"/>
</dbReference>
<evidence type="ECO:0000313" key="1">
    <source>
        <dbReference type="EMBL" id="AMZ71425.1"/>
    </source>
</evidence>
<proteinExistence type="predicted"/>